<feature type="transmembrane region" description="Helical" evidence="1">
    <location>
        <begin position="142"/>
        <end position="158"/>
    </location>
</feature>
<gene>
    <name evidence="2" type="ORF">V8Z71_02865</name>
</gene>
<evidence type="ECO:0000256" key="1">
    <source>
        <dbReference type="SAM" id="Phobius"/>
    </source>
</evidence>
<keyword evidence="1" id="KW-0472">Membrane</keyword>
<feature type="transmembrane region" description="Helical" evidence="1">
    <location>
        <begin position="107"/>
        <end position="130"/>
    </location>
</feature>
<dbReference type="Proteomes" id="UP001377160">
    <property type="component" value="Unassembled WGS sequence"/>
</dbReference>
<protein>
    <submittedName>
        <fullName evidence="2">Uncharacterized protein</fullName>
    </submittedName>
</protein>
<dbReference type="RefSeq" id="WP_341634233.1">
    <property type="nucleotide sequence ID" value="NZ_JBANDX010000002.1"/>
</dbReference>
<comment type="caution">
    <text evidence="2">The sequence shown here is derived from an EMBL/GenBank/DDBJ whole genome shotgun (WGS) entry which is preliminary data.</text>
</comment>
<keyword evidence="1" id="KW-0812">Transmembrane</keyword>
<reference evidence="2 3" key="1">
    <citation type="submission" date="2024-02" db="EMBL/GenBank/DDBJ databases">
        <title>Bacteria isolated from the canopy kelp, Nereocystis luetkeana.</title>
        <authorList>
            <person name="Pfister C.A."/>
            <person name="Younker I.T."/>
            <person name="Light S.H."/>
        </authorList>
    </citation>
    <scope>NUCLEOTIDE SEQUENCE [LARGE SCALE GENOMIC DNA]</scope>
    <source>
        <strain evidence="2 3">TI.1.15</strain>
    </source>
</reference>
<feature type="transmembrane region" description="Helical" evidence="1">
    <location>
        <begin position="165"/>
        <end position="182"/>
    </location>
</feature>
<keyword evidence="3" id="KW-1185">Reference proteome</keyword>
<proteinExistence type="predicted"/>
<evidence type="ECO:0000313" key="2">
    <source>
        <dbReference type="EMBL" id="MEL0607235.1"/>
    </source>
</evidence>
<sequence>MLVSTRFKKINSKLAVLEKAIEHLDSNESDVVSLKNSVELDLSKFNKLYIKFQSYNNQYFKGTQFNGKLGEIEESLEINTAKALDNFQEGENNKIKNDLIKSKNDKFYGIHAIEISNIVLAFCALLFLIINFNNGISFDHPFSLLLIALCVPLLTLITTNQLPRLFVGIISFFLIFYSLINLPTTQVINITDSLRANIKIPITIYDYYECGDNCMKYTDAELVRLKMALNNEAASIIKNRE</sequence>
<name>A0ABU9FMF4_9VIBR</name>
<organism evidence="2 3">
    <name type="scientific">Vibrio echinoideorum</name>
    <dbReference type="NCBI Taxonomy" id="2100116"/>
    <lineage>
        <taxon>Bacteria</taxon>
        <taxon>Pseudomonadati</taxon>
        <taxon>Pseudomonadota</taxon>
        <taxon>Gammaproteobacteria</taxon>
        <taxon>Vibrionales</taxon>
        <taxon>Vibrionaceae</taxon>
        <taxon>Vibrio</taxon>
    </lineage>
</organism>
<evidence type="ECO:0000313" key="3">
    <source>
        <dbReference type="Proteomes" id="UP001377160"/>
    </source>
</evidence>
<keyword evidence="1" id="KW-1133">Transmembrane helix</keyword>
<dbReference type="EMBL" id="JBANDX010000002">
    <property type="protein sequence ID" value="MEL0607235.1"/>
    <property type="molecule type" value="Genomic_DNA"/>
</dbReference>
<accession>A0ABU9FMF4</accession>